<evidence type="ECO:0000313" key="2">
    <source>
        <dbReference type="Proteomes" id="UP000054270"/>
    </source>
</evidence>
<organism evidence="1 2">
    <name type="scientific">Hypholoma sublateritium (strain FD-334 SS-4)</name>
    <dbReference type="NCBI Taxonomy" id="945553"/>
    <lineage>
        <taxon>Eukaryota</taxon>
        <taxon>Fungi</taxon>
        <taxon>Dikarya</taxon>
        <taxon>Basidiomycota</taxon>
        <taxon>Agaricomycotina</taxon>
        <taxon>Agaricomycetes</taxon>
        <taxon>Agaricomycetidae</taxon>
        <taxon>Agaricales</taxon>
        <taxon>Agaricineae</taxon>
        <taxon>Strophariaceae</taxon>
        <taxon>Hypholoma</taxon>
    </lineage>
</organism>
<feature type="non-terminal residue" evidence="1">
    <location>
        <position position="217"/>
    </location>
</feature>
<evidence type="ECO:0000313" key="1">
    <source>
        <dbReference type="EMBL" id="KJA18479.1"/>
    </source>
</evidence>
<protein>
    <submittedName>
        <fullName evidence="1">Uncharacterized protein</fullName>
    </submittedName>
</protein>
<dbReference type="EMBL" id="KN817588">
    <property type="protein sequence ID" value="KJA18479.1"/>
    <property type="molecule type" value="Genomic_DNA"/>
</dbReference>
<proteinExistence type="predicted"/>
<gene>
    <name evidence="1" type="ORF">HYPSUDRAFT_144955</name>
</gene>
<reference evidence="2" key="1">
    <citation type="submission" date="2014-04" db="EMBL/GenBank/DDBJ databases">
        <title>Evolutionary Origins and Diversification of the Mycorrhizal Mutualists.</title>
        <authorList>
            <consortium name="DOE Joint Genome Institute"/>
            <consortium name="Mycorrhizal Genomics Consortium"/>
            <person name="Kohler A."/>
            <person name="Kuo A."/>
            <person name="Nagy L.G."/>
            <person name="Floudas D."/>
            <person name="Copeland A."/>
            <person name="Barry K.W."/>
            <person name="Cichocki N."/>
            <person name="Veneault-Fourrey C."/>
            <person name="LaButti K."/>
            <person name="Lindquist E.A."/>
            <person name="Lipzen A."/>
            <person name="Lundell T."/>
            <person name="Morin E."/>
            <person name="Murat C."/>
            <person name="Riley R."/>
            <person name="Ohm R."/>
            <person name="Sun H."/>
            <person name="Tunlid A."/>
            <person name="Henrissat B."/>
            <person name="Grigoriev I.V."/>
            <person name="Hibbett D.S."/>
            <person name="Martin F."/>
        </authorList>
    </citation>
    <scope>NUCLEOTIDE SEQUENCE [LARGE SCALE GENOMIC DNA]</scope>
    <source>
        <strain evidence="2">FD-334 SS-4</strain>
    </source>
</reference>
<dbReference type="Proteomes" id="UP000054270">
    <property type="component" value="Unassembled WGS sequence"/>
</dbReference>
<name>A0A0D2NHP2_HYPSF</name>
<dbReference type="STRING" id="945553.A0A0D2NHP2"/>
<sequence>MDTLPPAQNVNILPDDQILNDETKGKNKSRVQLYRLLDKENLGVALHIPQPNIRLSQAARRKGVCIGSVGKVTPERSFDCMFNICYPASDPLNSSDLRASNFTPIQLACDHTDIREFREPDFALSSAEVCILKIGRTIAKFASDANEGALLMMPEGAYYEKLTNRARLDEYLALHAPSLYAYVNNTRSRQFRNGELSVVFSCRKTTAWGIATFQNNS</sequence>
<dbReference type="AlphaFoldDB" id="A0A0D2NHP2"/>
<accession>A0A0D2NHP2</accession>
<dbReference type="OrthoDB" id="2688950at2759"/>
<keyword evidence="2" id="KW-1185">Reference proteome</keyword>